<dbReference type="Gene3D" id="3.30.720.120">
    <property type="match status" value="1"/>
</dbReference>
<dbReference type="SUPFAM" id="SSF54593">
    <property type="entry name" value="Glyoxalase/Bleomycin resistance protein/Dihydroxybiphenyl dioxygenase"/>
    <property type="match status" value="1"/>
</dbReference>
<dbReference type="Proteomes" id="UP000184212">
    <property type="component" value="Unassembled WGS sequence"/>
</dbReference>
<dbReference type="InterPro" id="IPR029068">
    <property type="entry name" value="Glyas_Bleomycin-R_OHBP_Dase"/>
</dbReference>
<evidence type="ECO:0000313" key="3">
    <source>
        <dbReference type="Proteomes" id="UP000184212"/>
    </source>
</evidence>
<accession>A0A1M5QWA7</accession>
<dbReference type="AlphaFoldDB" id="A0A1M5QWA7"/>
<dbReference type="OrthoDB" id="9806868at2"/>
<dbReference type="InterPro" id="IPR004360">
    <property type="entry name" value="Glyas_Fos-R_dOase_dom"/>
</dbReference>
<evidence type="ECO:0000259" key="1">
    <source>
        <dbReference type="PROSITE" id="PS51819"/>
    </source>
</evidence>
<dbReference type="Pfam" id="PF00903">
    <property type="entry name" value="Glyoxalase"/>
    <property type="match status" value="1"/>
</dbReference>
<dbReference type="RefSeq" id="WP_143164941.1">
    <property type="nucleotide sequence ID" value="NZ_FQWQ01000002.1"/>
</dbReference>
<proteinExistence type="predicted"/>
<keyword evidence="3" id="KW-1185">Reference proteome</keyword>
<dbReference type="EMBL" id="FQWQ01000002">
    <property type="protein sequence ID" value="SHH18434.1"/>
    <property type="molecule type" value="Genomic_DNA"/>
</dbReference>
<dbReference type="InterPro" id="IPR037523">
    <property type="entry name" value="VOC_core"/>
</dbReference>
<organism evidence="2 3">
    <name type="scientific">Chryseolinea serpens</name>
    <dbReference type="NCBI Taxonomy" id="947013"/>
    <lineage>
        <taxon>Bacteria</taxon>
        <taxon>Pseudomonadati</taxon>
        <taxon>Bacteroidota</taxon>
        <taxon>Cytophagia</taxon>
        <taxon>Cytophagales</taxon>
        <taxon>Fulvivirgaceae</taxon>
        <taxon>Chryseolinea</taxon>
    </lineage>
</organism>
<sequence length="139" mass="15647">MSQSPQIITPMLSYEDGVAAIEWLCRVFQFTERARWLDDAGRLSHGEIAMGDSLIMLASPTPDYQSPHHHREVCQQAAKWNEVPYVIDGVLVIVDDVAAHFQHAKINGATLLSPLETGGPGTRYRAEDLEGHRWMFMSR</sequence>
<dbReference type="STRING" id="947013.SAMN04488109_3054"/>
<feature type="domain" description="VOC" evidence="1">
    <location>
        <begin position="4"/>
        <end position="139"/>
    </location>
</feature>
<gene>
    <name evidence="2" type="ORF">SAMN04488109_3054</name>
</gene>
<protein>
    <submittedName>
        <fullName evidence="2">Uncharacterized conserved protein PhnB, glyoxalase superfamily</fullName>
    </submittedName>
</protein>
<evidence type="ECO:0000313" key="2">
    <source>
        <dbReference type="EMBL" id="SHH18434.1"/>
    </source>
</evidence>
<dbReference type="Gene3D" id="3.30.720.110">
    <property type="match status" value="1"/>
</dbReference>
<reference evidence="2 3" key="1">
    <citation type="submission" date="2016-11" db="EMBL/GenBank/DDBJ databases">
        <authorList>
            <person name="Jaros S."/>
            <person name="Januszkiewicz K."/>
            <person name="Wedrychowicz H."/>
        </authorList>
    </citation>
    <scope>NUCLEOTIDE SEQUENCE [LARGE SCALE GENOMIC DNA]</scope>
    <source>
        <strain evidence="2 3">DSM 24574</strain>
    </source>
</reference>
<dbReference type="PROSITE" id="PS51819">
    <property type="entry name" value="VOC"/>
    <property type="match status" value="1"/>
</dbReference>
<name>A0A1M5QWA7_9BACT</name>